<feature type="compositionally biased region" description="Basic and acidic residues" evidence="1">
    <location>
        <begin position="131"/>
        <end position="142"/>
    </location>
</feature>
<keyword evidence="2" id="KW-0614">Plasmid</keyword>
<evidence type="ECO:0000313" key="2">
    <source>
        <dbReference type="EMBL" id="AKO69697.1"/>
    </source>
</evidence>
<evidence type="ECO:0000256" key="1">
    <source>
        <dbReference type="SAM" id="MobiDB-lite"/>
    </source>
</evidence>
<feature type="region of interest" description="Disordered" evidence="1">
    <location>
        <begin position="131"/>
        <end position="199"/>
    </location>
</feature>
<geneLocation type="plasmid" evidence="2">
    <name>pNe-1</name>
</geneLocation>
<dbReference type="RefSeq" id="WP_173026410.1">
    <property type="nucleotide sequence ID" value="NZ_KP738729.1"/>
</dbReference>
<protein>
    <submittedName>
        <fullName evidence="2">Nuclease</fullName>
    </submittedName>
</protein>
<proteinExistence type="predicted"/>
<dbReference type="EMBL" id="KP738729">
    <property type="protein sequence ID" value="AKO69697.1"/>
    <property type="molecule type" value="Genomic_DNA"/>
</dbReference>
<name>A0A0H4JD29_9GAMM</name>
<feature type="compositionally biased region" description="Basic and acidic residues" evidence="1">
    <location>
        <begin position="181"/>
        <end position="199"/>
    </location>
</feature>
<accession>A0A0H4JD29</accession>
<sequence length="298" mass="35271">MAKTKNKTKESYRNVRKERYTQISNDLLNDSEATLQAKGLLSILISNKKDWEIHMTEIIKRSNNGRDAHYNIINELIFLGYFARVKVLGERNRFEEIVYMFSDEKIDVEKELEDIKKWAKENNKNLVIEYKDKKEKKQKGDSESPNTSEKPLPENQDTENEDTENQYINNTKSKKTKTNKKNKDIKNDDDKRTGSSPKDIDESINLIISNFREETKEEITSRSFNAVTRKVVDKYKQGKVNSFRDYLATALIRKIEELELRRIKENAKQQSKFDKEKVAERINNRQIKKVPFYNWLDN</sequence>
<reference evidence="2" key="1">
    <citation type="journal article" date="2015" name="Toxicon">
        <title>Production level of tetrodotoxin in Aeromonas is associated with the copy number of a plasmid.</title>
        <authorList>
            <person name="Liu J."/>
            <person name="Wei F."/>
            <person name="Lu Y."/>
            <person name="Ma T."/>
            <person name="Zhao J."/>
            <person name="Gong X."/>
            <person name="Bao B."/>
        </authorList>
    </citation>
    <scope>NUCLEOTIDE SEQUENCE</scope>
    <source>
        <strain evidence="2">Ne-1</strain>
        <plasmid evidence="2">pNe-1</plasmid>
    </source>
</reference>
<organism evidence="2">
    <name type="scientific">Aeromonas sp. Ne-1</name>
    <dbReference type="NCBI Taxonomy" id="1675689"/>
    <lineage>
        <taxon>Bacteria</taxon>
        <taxon>Pseudomonadati</taxon>
        <taxon>Pseudomonadota</taxon>
        <taxon>Gammaproteobacteria</taxon>
        <taxon>Aeromonadales</taxon>
        <taxon>Aeromonadaceae</taxon>
        <taxon>Aeromonas</taxon>
    </lineage>
</organism>
<dbReference type="AlphaFoldDB" id="A0A0H4JD29"/>